<dbReference type="RefSeq" id="WP_330930006.1">
    <property type="nucleotide sequence ID" value="NZ_CP119075.1"/>
</dbReference>
<dbReference type="GO" id="GO:0006779">
    <property type="term" value="P:porphyrin-containing compound biosynthetic process"/>
    <property type="evidence" value="ECO:0007669"/>
    <property type="project" value="InterPro"/>
</dbReference>
<keyword evidence="3" id="KW-1185">Reference proteome</keyword>
<evidence type="ECO:0000313" key="3">
    <source>
        <dbReference type="Proteomes" id="UP001218638"/>
    </source>
</evidence>
<dbReference type="CDD" id="cd03465">
    <property type="entry name" value="URO-D_like"/>
    <property type="match status" value="1"/>
</dbReference>
<dbReference type="Proteomes" id="UP001218638">
    <property type="component" value="Chromosome"/>
</dbReference>
<dbReference type="InterPro" id="IPR038071">
    <property type="entry name" value="UROD/MetE-like_sf"/>
</dbReference>
<dbReference type="PANTHER" id="PTHR47099">
    <property type="entry name" value="METHYLCOBAMIDE:COM METHYLTRANSFERASE MTBA"/>
    <property type="match status" value="1"/>
</dbReference>
<gene>
    <name evidence="2" type="ORF">PXH66_20445</name>
</gene>
<protein>
    <submittedName>
        <fullName evidence="2">Uroporphyrinogen decarboxylase family protein</fullName>
    </submittedName>
</protein>
<dbReference type="KEGG" id="slom:PXH66_20445"/>
<reference evidence="2" key="1">
    <citation type="submission" date="2023-03" db="EMBL/GenBank/DDBJ databases">
        <title>Lomoglobus Profundus gen. nov., sp. nov., a novel member of the phylum Verrucomicrobia, isolated from deep-marine sediment of South China Sea.</title>
        <authorList>
            <person name="Ahmad T."/>
            <person name="Ishaq S.E."/>
            <person name="Wang F."/>
        </authorList>
    </citation>
    <scope>NUCLEOTIDE SEQUENCE</scope>
    <source>
        <strain evidence="2">LMO-M01</strain>
    </source>
</reference>
<dbReference type="Pfam" id="PF01208">
    <property type="entry name" value="URO-D"/>
    <property type="match status" value="1"/>
</dbReference>
<name>A0AAE9ZXH2_9BACT</name>
<evidence type="ECO:0000313" key="2">
    <source>
        <dbReference type="EMBL" id="WED64720.1"/>
    </source>
</evidence>
<sequence length="333" mass="36302">MTPRERYLAVLHGRRPDVLPRLPILMQFAAEHIGSNYAAFASDYRVLVEANLRCAEEYGIDQLNTMSDPYRETAGFGASIEFPRDSGPICVKPPLEDDRDFAKLPRPDPLVTPRMHDRIDAVRAYKTQAGDRYSIMGWVEGPAAEAADLRGVSNFFMDLLDDPDYARNLMAHCVETAIDFARPQVEAGADTIGIGDAVASQVSAEIYESLILPLEKQLVMAIRAMGAHVRLHICGDITHLLPGIATLDLDLIDIDHMVDLAVARRILGPRIVLTGNIDPVSCVMRGDRASICAAVARCYAIAGDPFMVNAGCEIPAGTPCENLEAMCTPIAPT</sequence>
<dbReference type="AlphaFoldDB" id="A0AAE9ZXH2"/>
<accession>A0AAE9ZXH2</accession>
<evidence type="ECO:0000259" key="1">
    <source>
        <dbReference type="Pfam" id="PF01208"/>
    </source>
</evidence>
<dbReference type="GO" id="GO:0004853">
    <property type="term" value="F:uroporphyrinogen decarboxylase activity"/>
    <property type="evidence" value="ECO:0007669"/>
    <property type="project" value="InterPro"/>
</dbReference>
<feature type="domain" description="Uroporphyrinogen decarboxylase (URO-D)" evidence="1">
    <location>
        <begin position="2"/>
        <end position="327"/>
    </location>
</feature>
<dbReference type="InterPro" id="IPR000257">
    <property type="entry name" value="Uroporphyrinogen_deCOase"/>
</dbReference>
<dbReference type="InterPro" id="IPR052024">
    <property type="entry name" value="Methanogen_methyltrans"/>
</dbReference>
<dbReference type="PANTHER" id="PTHR47099:SF1">
    <property type="entry name" value="METHYLCOBAMIDE:COM METHYLTRANSFERASE MTBA"/>
    <property type="match status" value="1"/>
</dbReference>
<dbReference type="EMBL" id="CP119075">
    <property type="protein sequence ID" value="WED64720.1"/>
    <property type="molecule type" value="Genomic_DNA"/>
</dbReference>
<proteinExistence type="predicted"/>
<dbReference type="Gene3D" id="3.20.20.210">
    <property type="match status" value="1"/>
</dbReference>
<organism evidence="2 3">
    <name type="scientific">Synoicihabitans lomoniglobus</name>
    <dbReference type="NCBI Taxonomy" id="2909285"/>
    <lineage>
        <taxon>Bacteria</taxon>
        <taxon>Pseudomonadati</taxon>
        <taxon>Verrucomicrobiota</taxon>
        <taxon>Opitutia</taxon>
        <taxon>Opitutales</taxon>
        <taxon>Opitutaceae</taxon>
        <taxon>Synoicihabitans</taxon>
    </lineage>
</organism>
<dbReference type="SUPFAM" id="SSF51726">
    <property type="entry name" value="UROD/MetE-like"/>
    <property type="match status" value="1"/>
</dbReference>